<dbReference type="InterPro" id="IPR004143">
    <property type="entry name" value="BPL_LPL_catalytic"/>
</dbReference>
<dbReference type="CDD" id="cd16442">
    <property type="entry name" value="BPL"/>
    <property type="match status" value="1"/>
</dbReference>
<dbReference type="GO" id="GO:0004077">
    <property type="term" value="F:biotin--[biotin carboxyl-carrier protein] ligase activity"/>
    <property type="evidence" value="ECO:0007669"/>
    <property type="project" value="InterPro"/>
</dbReference>
<reference evidence="4" key="1">
    <citation type="submission" date="2021-06" db="EMBL/GenBank/DDBJ databases">
        <authorList>
            <person name="Kallberg Y."/>
            <person name="Tangrot J."/>
            <person name="Rosling A."/>
        </authorList>
    </citation>
    <scope>NUCLEOTIDE SEQUENCE</scope>
    <source>
        <strain evidence="4">MT106</strain>
    </source>
</reference>
<protein>
    <submittedName>
        <fullName evidence="4">8317_t:CDS:1</fullName>
    </submittedName>
</protein>
<proteinExistence type="inferred from homology"/>
<evidence type="ECO:0000256" key="1">
    <source>
        <dbReference type="ARBA" id="ARBA00009934"/>
    </source>
</evidence>
<name>A0A9N8YPD8_9GLOM</name>
<sequence>MNVLVYIGPGSSPLSVSNTIDTLKHALGAHYDVIRVDAKVIREEPWSEKTSLFVLPNVKLVKYHEELDDAKINKKILEYVSAGGKYLGFGAGACYALSSIKDNDASLNLLRGIYKAINSNGKSINLELDRQALFHHFANVPNEITFESNQFSSNGDDDSNNIYFDSVDLPFSNYTVLANYKNINDSFTKPAIIKFDFGKGSAILCGIDLPRIIYDSNNELQNATNNKTSANRLSGQLLGSLLEILGMNVRLTDPPDLKLTPLHLTFQRPALADLWLRSARSLIDQAQDDSGKFIIKDKNDTFLVFEVNDTLISTELIEKKNDNDDTTVKPTKMFVYRGDSPSITPFFDFSLYYKLLTKARNEDNNLFGISNNMDFGSQVLYGEVMKSTQSLLEKNPKFLQTQPTGLVCVASQQIEGRGRGRNSWISPLGSLLFSFIIRHPATLPSSSAVFLQYILAVAVVESVISRIGHEDIPLKLKWPNDIYANTSDFGDHADTNSSKFVKIGGILVTSQSVRNEFLMIAGCGINTSNPAPTTSINQIISEYNEKHQTELPFLSQEDLLSGIMVKFASLYRDFYYNNQAGIDQFLKLYYKRWLHTNQIVTVKADSTEKVKIIGITSDYGFLSAVKVDEEGRDLNEIITLQPDGNTFDMMKSMITRKVK</sequence>
<dbReference type="InterPro" id="IPR019197">
    <property type="entry name" value="Biotin-prot_ligase_N"/>
</dbReference>
<dbReference type="SUPFAM" id="SSF55681">
    <property type="entry name" value="Class II aaRS and biotin synthetases"/>
    <property type="match status" value="1"/>
</dbReference>
<comment type="caution">
    <text evidence="4">The sequence shown here is derived from an EMBL/GenBank/DDBJ whole genome shotgun (WGS) entry which is preliminary data.</text>
</comment>
<evidence type="ECO:0000313" key="4">
    <source>
        <dbReference type="EMBL" id="CAG8443443.1"/>
    </source>
</evidence>
<dbReference type="CDD" id="cd03144">
    <property type="entry name" value="GATase1_ScBLP_like"/>
    <property type="match status" value="1"/>
</dbReference>
<dbReference type="Pfam" id="PF03099">
    <property type="entry name" value="BPL_LplA_LipB"/>
    <property type="match status" value="1"/>
</dbReference>
<dbReference type="PROSITE" id="PS51733">
    <property type="entry name" value="BPL_LPL_CATALYTIC"/>
    <property type="match status" value="1"/>
</dbReference>
<keyword evidence="5" id="KW-1185">Reference proteome</keyword>
<dbReference type="InterPro" id="IPR045864">
    <property type="entry name" value="aa-tRNA-synth_II/BPL/LPL"/>
</dbReference>
<dbReference type="AlphaFoldDB" id="A0A9N8YPD8"/>
<keyword evidence="2" id="KW-0436">Ligase</keyword>
<organism evidence="4 5">
    <name type="scientific">Ambispora gerdemannii</name>
    <dbReference type="NCBI Taxonomy" id="144530"/>
    <lineage>
        <taxon>Eukaryota</taxon>
        <taxon>Fungi</taxon>
        <taxon>Fungi incertae sedis</taxon>
        <taxon>Mucoromycota</taxon>
        <taxon>Glomeromycotina</taxon>
        <taxon>Glomeromycetes</taxon>
        <taxon>Archaeosporales</taxon>
        <taxon>Ambisporaceae</taxon>
        <taxon>Ambispora</taxon>
    </lineage>
</organism>
<dbReference type="Gene3D" id="3.30.930.10">
    <property type="entry name" value="Bira Bifunctional Protein, Domain 2"/>
    <property type="match status" value="1"/>
</dbReference>
<evidence type="ECO:0000256" key="2">
    <source>
        <dbReference type="ARBA" id="ARBA00022598"/>
    </source>
</evidence>
<gene>
    <name evidence="4" type="ORF">AGERDE_LOCUS1242</name>
</gene>
<accession>A0A9N8YPD8</accession>
<dbReference type="EMBL" id="CAJVPL010000081">
    <property type="protein sequence ID" value="CAG8443443.1"/>
    <property type="molecule type" value="Genomic_DNA"/>
</dbReference>
<dbReference type="NCBIfam" id="TIGR00121">
    <property type="entry name" value="birA_ligase"/>
    <property type="match status" value="1"/>
</dbReference>
<dbReference type="InterPro" id="IPR004408">
    <property type="entry name" value="Biotin_CoA_COase_ligase"/>
</dbReference>
<dbReference type="PANTHER" id="PTHR12835:SF5">
    <property type="entry name" value="BIOTIN--PROTEIN LIGASE"/>
    <property type="match status" value="1"/>
</dbReference>
<evidence type="ECO:0000259" key="3">
    <source>
        <dbReference type="PROSITE" id="PS51733"/>
    </source>
</evidence>
<dbReference type="GO" id="GO:0005737">
    <property type="term" value="C:cytoplasm"/>
    <property type="evidence" value="ECO:0007669"/>
    <property type="project" value="TreeGrafter"/>
</dbReference>
<dbReference type="Proteomes" id="UP000789831">
    <property type="component" value="Unassembled WGS sequence"/>
</dbReference>
<dbReference type="PANTHER" id="PTHR12835">
    <property type="entry name" value="BIOTIN PROTEIN LIGASE"/>
    <property type="match status" value="1"/>
</dbReference>
<comment type="similarity">
    <text evidence="1">Belongs to the biotin--protein ligase family.</text>
</comment>
<dbReference type="OrthoDB" id="10250105at2759"/>
<evidence type="ECO:0000313" key="5">
    <source>
        <dbReference type="Proteomes" id="UP000789831"/>
    </source>
</evidence>
<dbReference type="Pfam" id="PF09825">
    <property type="entry name" value="BPL_N"/>
    <property type="match status" value="1"/>
</dbReference>
<feature type="domain" description="BPL/LPL catalytic" evidence="3">
    <location>
        <begin position="360"/>
        <end position="575"/>
    </location>
</feature>